<proteinExistence type="predicted"/>
<dbReference type="OMA" id="HACSEPY"/>
<dbReference type="InterPro" id="IPR036645">
    <property type="entry name" value="Elafin-like_sf"/>
</dbReference>
<evidence type="ECO:0000259" key="1">
    <source>
        <dbReference type="PROSITE" id="PS51390"/>
    </source>
</evidence>
<reference evidence="2" key="1">
    <citation type="submission" date="2025-08" db="UniProtKB">
        <authorList>
            <consortium name="Ensembl"/>
        </authorList>
    </citation>
    <scope>IDENTIFICATION</scope>
</reference>
<accession>A0A672PJF1</accession>
<dbReference type="SUPFAM" id="SSF57256">
    <property type="entry name" value="Elafin-like"/>
    <property type="match status" value="1"/>
</dbReference>
<name>A0A672PJF1_SINGR</name>
<dbReference type="Pfam" id="PF00095">
    <property type="entry name" value="WAP"/>
    <property type="match status" value="1"/>
</dbReference>
<dbReference type="PROSITE" id="PS51390">
    <property type="entry name" value="WAP"/>
    <property type="match status" value="1"/>
</dbReference>
<feature type="domain" description="WAP" evidence="1">
    <location>
        <begin position="25"/>
        <end position="70"/>
    </location>
</feature>
<reference evidence="2" key="2">
    <citation type="submission" date="2025-09" db="UniProtKB">
        <authorList>
            <consortium name="Ensembl"/>
        </authorList>
    </citation>
    <scope>IDENTIFICATION</scope>
</reference>
<dbReference type="InterPro" id="IPR008197">
    <property type="entry name" value="WAP_dom"/>
</dbReference>
<organism evidence="2 3">
    <name type="scientific">Sinocyclocheilus grahami</name>
    <name type="common">Dianchi golden-line fish</name>
    <name type="synonym">Barbus grahami</name>
    <dbReference type="NCBI Taxonomy" id="75366"/>
    <lineage>
        <taxon>Eukaryota</taxon>
        <taxon>Metazoa</taxon>
        <taxon>Chordata</taxon>
        <taxon>Craniata</taxon>
        <taxon>Vertebrata</taxon>
        <taxon>Euteleostomi</taxon>
        <taxon>Actinopterygii</taxon>
        <taxon>Neopterygii</taxon>
        <taxon>Teleostei</taxon>
        <taxon>Ostariophysi</taxon>
        <taxon>Cypriniformes</taxon>
        <taxon>Cyprinidae</taxon>
        <taxon>Cyprininae</taxon>
        <taxon>Sinocyclocheilus</taxon>
    </lineage>
</organism>
<dbReference type="InParanoid" id="A0A672PJF1"/>
<keyword evidence="3" id="KW-1185">Reference proteome</keyword>
<dbReference type="PRINTS" id="PR00003">
    <property type="entry name" value="4DISULPHCORE"/>
</dbReference>
<dbReference type="AlphaFoldDB" id="A0A672PJF1"/>
<dbReference type="Proteomes" id="UP000472262">
    <property type="component" value="Unassembled WGS sequence"/>
</dbReference>
<dbReference type="Ensembl" id="ENSSGRT00000067804.1">
    <property type="protein sequence ID" value="ENSSGRP00000063585.1"/>
    <property type="gene ID" value="ENSSGRG00000032845.1"/>
</dbReference>
<dbReference type="GO" id="GO:0030414">
    <property type="term" value="F:peptidase inhibitor activity"/>
    <property type="evidence" value="ECO:0007669"/>
    <property type="project" value="InterPro"/>
</dbReference>
<evidence type="ECO:0000313" key="3">
    <source>
        <dbReference type="Proteomes" id="UP000472262"/>
    </source>
</evidence>
<protein>
    <recommendedName>
        <fullName evidence="1">WAP domain-containing protein</fullName>
    </recommendedName>
</protein>
<dbReference type="SMART" id="SM00217">
    <property type="entry name" value="WAP"/>
    <property type="match status" value="1"/>
</dbReference>
<dbReference type="Gene3D" id="4.10.75.10">
    <property type="entry name" value="Elafin-like"/>
    <property type="match status" value="1"/>
</dbReference>
<evidence type="ECO:0000313" key="2">
    <source>
        <dbReference type="Ensembl" id="ENSSGRP00000063585.1"/>
    </source>
</evidence>
<dbReference type="GO" id="GO:0005576">
    <property type="term" value="C:extracellular region"/>
    <property type="evidence" value="ECO:0007669"/>
    <property type="project" value="InterPro"/>
</dbReference>
<sequence length="77" mass="8502">NLYHVRICLAGTRSSSSRCLTIRVHAVKPGRCPKPKKIPVCAESCYDDGQCPATKKCCPTTCGHACSEPYRKGSRRY</sequence>